<proteinExistence type="predicted"/>
<dbReference type="Proteomes" id="UP000093053">
    <property type="component" value="Chromosome"/>
</dbReference>
<evidence type="ECO:0000313" key="1">
    <source>
        <dbReference type="EMBL" id="ANZ38731.1"/>
    </source>
</evidence>
<dbReference type="KEGG" id="led:BBK82_24360"/>
<organism evidence="1 2">
    <name type="scientific">Lentzea guizhouensis</name>
    <dbReference type="NCBI Taxonomy" id="1586287"/>
    <lineage>
        <taxon>Bacteria</taxon>
        <taxon>Bacillati</taxon>
        <taxon>Actinomycetota</taxon>
        <taxon>Actinomycetes</taxon>
        <taxon>Pseudonocardiales</taxon>
        <taxon>Pseudonocardiaceae</taxon>
        <taxon>Lentzea</taxon>
    </lineage>
</organism>
<dbReference type="OrthoDB" id="3470137at2"/>
<sequence length="218" mass="22525">MARRIGGKGGGSDPGAGKAGVTVAAAALAVSVAAGSGGISLGGGASTTAVDSVGMNLTRAKSEGRKSARKGDADGAWRQLNMRTLKRTAKAEAQCLTHSFGQVRDHFMRNPCKSLDRTLLAVGDDRGNVAVVSVAWVGFRGRREAGEFKRLIDVHGTGDITPLAAPLLDLADVRFTALHYQSRPDGDTVVIAEAETASGQVSGDVLDALADMASWLPR</sequence>
<reference evidence="1 2" key="1">
    <citation type="submission" date="2016-07" db="EMBL/GenBank/DDBJ databases">
        <title>Complete genome sequence of the Lentzea guizhouensis DHS C013.</title>
        <authorList>
            <person name="Cao C."/>
        </authorList>
    </citation>
    <scope>NUCLEOTIDE SEQUENCE [LARGE SCALE GENOMIC DNA]</scope>
    <source>
        <strain evidence="1 2">DHS C013</strain>
    </source>
</reference>
<accession>A0A1B2HM05</accession>
<dbReference type="EMBL" id="CP016793">
    <property type="protein sequence ID" value="ANZ38731.1"/>
    <property type="molecule type" value="Genomic_DNA"/>
</dbReference>
<dbReference type="STRING" id="1586287.BBK82_24360"/>
<evidence type="ECO:0000313" key="2">
    <source>
        <dbReference type="Proteomes" id="UP000093053"/>
    </source>
</evidence>
<protein>
    <submittedName>
        <fullName evidence="1">Uncharacterized protein</fullName>
    </submittedName>
</protein>
<dbReference type="AlphaFoldDB" id="A0A1B2HM05"/>
<gene>
    <name evidence="1" type="ORF">BBK82_24360</name>
</gene>
<dbReference type="RefSeq" id="WP_065917077.1">
    <property type="nucleotide sequence ID" value="NZ_CP016793.1"/>
</dbReference>
<name>A0A1B2HM05_9PSEU</name>
<keyword evidence="2" id="KW-1185">Reference proteome</keyword>